<evidence type="ECO:0000313" key="1">
    <source>
        <dbReference type="EMBL" id="CAA3004169.1"/>
    </source>
</evidence>
<feature type="non-terminal residue" evidence="1">
    <location>
        <position position="209"/>
    </location>
</feature>
<comment type="caution">
    <text evidence="1">The sequence shown here is derived from an EMBL/GenBank/DDBJ whole genome shotgun (WGS) entry which is preliminary data.</text>
</comment>
<reference evidence="1 2" key="1">
    <citation type="submission" date="2019-12" db="EMBL/GenBank/DDBJ databases">
        <authorList>
            <person name="Alioto T."/>
            <person name="Alioto T."/>
            <person name="Gomez Garrido J."/>
        </authorList>
    </citation>
    <scope>NUCLEOTIDE SEQUENCE [LARGE SCALE GENOMIC DNA]</scope>
</reference>
<dbReference type="Gramene" id="OE9A066324T1">
    <property type="protein sequence ID" value="OE9A066324C1"/>
    <property type="gene ID" value="OE9A066324"/>
</dbReference>
<dbReference type="AlphaFoldDB" id="A0A8S0TI32"/>
<organism evidence="1 2">
    <name type="scientific">Olea europaea subsp. europaea</name>
    <dbReference type="NCBI Taxonomy" id="158383"/>
    <lineage>
        <taxon>Eukaryota</taxon>
        <taxon>Viridiplantae</taxon>
        <taxon>Streptophyta</taxon>
        <taxon>Embryophyta</taxon>
        <taxon>Tracheophyta</taxon>
        <taxon>Spermatophyta</taxon>
        <taxon>Magnoliopsida</taxon>
        <taxon>eudicotyledons</taxon>
        <taxon>Gunneridae</taxon>
        <taxon>Pentapetalae</taxon>
        <taxon>asterids</taxon>
        <taxon>lamiids</taxon>
        <taxon>Lamiales</taxon>
        <taxon>Oleaceae</taxon>
        <taxon>Oleeae</taxon>
        <taxon>Olea</taxon>
    </lineage>
</organism>
<evidence type="ECO:0000313" key="2">
    <source>
        <dbReference type="Proteomes" id="UP000594638"/>
    </source>
</evidence>
<keyword evidence="2" id="KW-1185">Reference proteome</keyword>
<gene>
    <name evidence="1" type="ORF">OLEA9_A066324</name>
</gene>
<accession>A0A8S0TI32</accession>
<name>A0A8S0TI32_OLEEU</name>
<dbReference type="Proteomes" id="UP000594638">
    <property type="component" value="Unassembled WGS sequence"/>
</dbReference>
<proteinExistence type="predicted"/>
<dbReference type="EMBL" id="CACTIH010006109">
    <property type="protein sequence ID" value="CAA3004169.1"/>
    <property type="molecule type" value="Genomic_DNA"/>
</dbReference>
<protein>
    <submittedName>
        <fullName evidence="1">Uncharacterized protein</fullName>
    </submittedName>
</protein>
<sequence>MTFLFDSVIALISSKKDAILAKASEKSEAHRVGDALQQEKGKMDPAAEIEYPFFLPTPSFDLGVASTPIISNEVDAIIAGVVKDCEIEEQADVATKTINEDQGSPPSSPTLGLPIKRAPRPIRILQSPSITDAGKQIKLSDDAIVFYKHDKKADDADVVAFQNRFNRGYKLRNKKKFNDADDVIYPSFALDSITVWHQLIDSKSSLSSM</sequence>